<evidence type="ECO:0000259" key="1">
    <source>
        <dbReference type="Pfam" id="PF08271"/>
    </source>
</evidence>
<gene>
    <name evidence="2" type="ORF">G4P54_03365</name>
</gene>
<keyword evidence="3" id="KW-1185">Reference proteome</keyword>
<dbReference type="Proteomes" id="UP000501914">
    <property type="component" value="Chromosome"/>
</dbReference>
<dbReference type="RefSeq" id="WP_167871765.1">
    <property type="nucleotide sequence ID" value="NZ_CP048852.1"/>
</dbReference>
<reference evidence="2 3" key="1">
    <citation type="submission" date="2020-02" db="EMBL/GenBank/DDBJ databases">
        <title>Genome sequencing, annotation and comparative genomic analysis of Bacillus tequilensis EA-CB0015, an effective biological control agent against Pseudocercospora fijiensis in banana plants.</title>
        <authorList>
            <person name="Cuellar-Gaviria T.Z."/>
            <person name="Ju K.-S."/>
            <person name="Villegas-Escobar V."/>
        </authorList>
    </citation>
    <scope>NUCLEOTIDE SEQUENCE [LARGE SCALE GENOMIC DNA]</scope>
    <source>
        <strain evidence="2 3">EA-CB0015</strain>
    </source>
</reference>
<evidence type="ECO:0000313" key="3">
    <source>
        <dbReference type="Proteomes" id="UP000501914"/>
    </source>
</evidence>
<name>A0A6H0WFJ1_9BACI</name>
<dbReference type="AlphaFoldDB" id="A0A6H0WFJ1"/>
<protein>
    <submittedName>
        <fullName evidence="2">TFIIB-type zinc ribbon-containing protein</fullName>
    </submittedName>
</protein>
<dbReference type="Pfam" id="PF08271">
    <property type="entry name" value="Zn_Ribbon_TF"/>
    <property type="match status" value="1"/>
</dbReference>
<proteinExistence type="predicted"/>
<organism evidence="2 3">
    <name type="scientific">Bacillus tequilensis</name>
    <dbReference type="NCBI Taxonomy" id="227866"/>
    <lineage>
        <taxon>Bacteria</taxon>
        <taxon>Bacillati</taxon>
        <taxon>Bacillota</taxon>
        <taxon>Bacilli</taxon>
        <taxon>Bacillales</taxon>
        <taxon>Bacillaceae</taxon>
        <taxon>Bacillus</taxon>
    </lineage>
</organism>
<sequence>MIISYKCPNCGSDMAFDSESGSLSCGSCGRQDNIESLPKENIAARFSDDEAKEYQCENCGAVLMTEAETTATTCSFCGGAAILADRLSGHLAPAKVIPFTISKQEAEQAFRKWCKKGLLTPRGFMSADRIKSITGMYIPFWMFDLNSEVQVTANCTRVHQYEEGDYICTETEHFEAFRDINLDYLKIPVDASEKMKDELMDKLEPYSYDELKDFQTAYLAGYIAEKYNYTDEELFPRAKEKVSSYIDSYIHSSFSGYTSVNVRDKHIHTKNVNSFYVLLPVWMVSYNYERAEHTFAMNGQTGKVVGKPPISSGKVAAWFSGIAGGTFLALKLVSLMMGGGF</sequence>
<feature type="domain" description="TFIIB-type" evidence="1">
    <location>
        <begin position="5"/>
        <end position="45"/>
    </location>
</feature>
<evidence type="ECO:0000313" key="2">
    <source>
        <dbReference type="EMBL" id="QIW78914.1"/>
    </source>
</evidence>
<dbReference type="KEGG" id="bteq:G4P54_03365"/>
<dbReference type="Gene3D" id="2.20.28.30">
    <property type="entry name" value="RNA polymerase ii, chain L"/>
    <property type="match status" value="1"/>
</dbReference>
<dbReference type="EMBL" id="CP048852">
    <property type="protein sequence ID" value="QIW78914.1"/>
    <property type="molecule type" value="Genomic_DNA"/>
</dbReference>
<dbReference type="PANTHER" id="PTHR37826">
    <property type="entry name" value="FLOTILLIN BAND_7_5 DOMAIN PROTEIN"/>
    <property type="match status" value="1"/>
</dbReference>
<dbReference type="PANTHER" id="PTHR37826:SF3">
    <property type="entry name" value="J DOMAIN-CONTAINING PROTEIN"/>
    <property type="match status" value="1"/>
</dbReference>
<dbReference type="InterPro" id="IPR013137">
    <property type="entry name" value="Znf_TFIIB"/>
</dbReference>
<accession>A0A6H0WFJ1</accession>